<evidence type="ECO:0000313" key="2">
    <source>
        <dbReference type="EMBL" id="MBE1591262.1"/>
    </source>
</evidence>
<feature type="region of interest" description="Disordered" evidence="1">
    <location>
        <begin position="26"/>
        <end position="60"/>
    </location>
</feature>
<name>A0ABR9MEC9_9ACTN</name>
<gene>
    <name evidence="2" type="ORF">H4W80_009520</name>
</gene>
<dbReference type="Proteomes" id="UP000633509">
    <property type="component" value="Unassembled WGS sequence"/>
</dbReference>
<keyword evidence="3" id="KW-1185">Reference proteome</keyword>
<sequence length="233" mass="24539">MPPAKGRGLTVMMWMSASRQGLTHGLTWDTHRDHGSRRPLGRAGRGGRNRHPQRPPRPGAAAAVVCGRDRCFDRGGEGRDAGAAIGCGGGVRHAIQSHGRFDRGGEGRDAGAAIGCGGGVRHAIQSHACFDRGGEGRDAGAAIGCGGGVRHAIQPHGRFGCDGHIGQPSSFSRRHARNQLNSHTTPGMQPGFRCQVRWLSSSGKPLRCPRKGTKSGSRQAKRGGGVQWISESR</sequence>
<dbReference type="EMBL" id="JADBEK010000001">
    <property type="protein sequence ID" value="MBE1591262.1"/>
    <property type="molecule type" value="Genomic_DNA"/>
</dbReference>
<comment type="caution">
    <text evidence="2">The sequence shown here is derived from an EMBL/GenBank/DDBJ whole genome shotgun (WGS) entry which is preliminary data.</text>
</comment>
<reference evidence="2 3" key="1">
    <citation type="submission" date="2020-10" db="EMBL/GenBank/DDBJ databases">
        <title>Sequencing the genomes of 1000 actinobacteria strains.</title>
        <authorList>
            <person name="Klenk H.-P."/>
        </authorList>
    </citation>
    <scope>NUCLEOTIDE SEQUENCE [LARGE SCALE GENOMIC DNA]</scope>
    <source>
        <strain evidence="2 3">DSM 43173</strain>
    </source>
</reference>
<organism evidence="2 3">
    <name type="scientific">Nonomuraea angiospora</name>
    <dbReference type="NCBI Taxonomy" id="46172"/>
    <lineage>
        <taxon>Bacteria</taxon>
        <taxon>Bacillati</taxon>
        <taxon>Actinomycetota</taxon>
        <taxon>Actinomycetes</taxon>
        <taxon>Streptosporangiales</taxon>
        <taxon>Streptosporangiaceae</taxon>
        <taxon>Nonomuraea</taxon>
    </lineage>
</organism>
<evidence type="ECO:0000256" key="1">
    <source>
        <dbReference type="SAM" id="MobiDB-lite"/>
    </source>
</evidence>
<evidence type="ECO:0000313" key="3">
    <source>
        <dbReference type="Proteomes" id="UP000633509"/>
    </source>
</evidence>
<proteinExistence type="predicted"/>
<feature type="compositionally biased region" description="Basic residues" evidence="1">
    <location>
        <begin position="34"/>
        <end position="54"/>
    </location>
</feature>
<feature type="region of interest" description="Disordered" evidence="1">
    <location>
        <begin position="202"/>
        <end position="233"/>
    </location>
</feature>
<protein>
    <submittedName>
        <fullName evidence="2">Uncharacterized protein</fullName>
    </submittedName>
</protein>
<accession>A0ABR9MEC9</accession>